<dbReference type="Proteomes" id="UP000380867">
    <property type="component" value="Unassembled WGS sequence"/>
</dbReference>
<feature type="chain" id="PRO_5038862402" evidence="2">
    <location>
        <begin position="20"/>
        <end position="202"/>
    </location>
</feature>
<evidence type="ECO:0000256" key="1">
    <source>
        <dbReference type="SAM" id="MobiDB-lite"/>
    </source>
</evidence>
<feature type="signal peptide" evidence="2">
    <location>
        <begin position="1"/>
        <end position="19"/>
    </location>
</feature>
<name>A0A5M4FIC1_9ACTN</name>
<evidence type="ECO:0000256" key="2">
    <source>
        <dbReference type="SAM" id="SignalP"/>
    </source>
</evidence>
<comment type="caution">
    <text evidence="3">The sequence shown here is derived from an EMBL/GenBank/DDBJ whole genome shotgun (WGS) entry which is preliminary data.</text>
</comment>
<accession>A0A5M4FIC1</accession>
<feature type="compositionally biased region" description="Low complexity" evidence="1">
    <location>
        <begin position="30"/>
        <end position="44"/>
    </location>
</feature>
<organism evidence="3 4">
    <name type="scientific">Aeromicrobium ginsengisoli</name>
    <dbReference type="NCBI Taxonomy" id="363867"/>
    <lineage>
        <taxon>Bacteria</taxon>
        <taxon>Bacillati</taxon>
        <taxon>Actinomycetota</taxon>
        <taxon>Actinomycetes</taxon>
        <taxon>Propionibacteriales</taxon>
        <taxon>Nocardioidaceae</taxon>
        <taxon>Aeromicrobium</taxon>
    </lineage>
</organism>
<keyword evidence="2" id="KW-0732">Signal</keyword>
<reference evidence="3" key="1">
    <citation type="submission" date="2019-09" db="EMBL/GenBank/DDBJ databases">
        <authorList>
            <person name="Li J."/>
        </authorList>
    </citation>
    <scope>NUCLEOTIDE SEQUENCE [LARGE SCALE GENOMIC DNA]</scope>
    <source>
        <strain evidence="3">JCM 14732</strain>
    </source>
</reference>
<evidence type="ECO:0000313" key="4">
    <source>
        <dbReference type="Proteomes" id="UP000380867"/>
    </source>
</evidence>
<dbReference type="PROSITE" id="PS51257">
    <property type="entry name" value="PROKAR_LIPOPROTEIN"/>
    <property type="match status" value="1"/>
</dbReference>
<sequence length="202" mass="20644">MKRMLGTVAVLILFTSACGSEPSNGDTDFTVEQTTPTPTVTQETTPPPAGASDLVVRPGAIGPVKAGITKDEALATGLFDADVAGAEGCTFALQWKKQFTGVDVLTRQDGSVAALGVTAGGPETEEGIGVGSTLADVKAAYPELSPVSEAGFDQAGAFLTVGDDHIGFLFGDATVSTIKDSSKVSFIEVTNGKRPELMRSGC</sequence>
<gene>
    <name evidence="3" type="ORF">ESP70_002810</name>
</gene>
<evidence type="ECO:0000313" key="3">
    <source>
        <dbReference type="EMBL" id="KAA1399708.1"/>
    </source>
</evidence>
<dbReference type="AlphaFoldDB" id="A0A5M4FIC1"/>
<proteinExistence type="predicted"/>
<keyword evidence="4" id="KW-1185">Reference proteome</keyword>
<dbReference type="RefSeq" id="WP_149687842.1">
    <property type="nucleotide sequence ID" value="NZ_SDPQ02000001.1"/>
</dbReference>
<dbReference type="EMBL" id="SDPQ02000001">
    <property type="protein sequence ID" value="KAA1399708.1"/>
    <property type="molecule type" value="Genomic_DNA"/>
</dbReference>
<dbReference type="OrthoDB" id="3784097at2"/>
<feature type="region of interest" description="Disordered" evidence="1">
    <location>
        <begin position="22"/>
        <end position="52"/>
    </location>
</feature>
<protein>
    <submittedName>
        <fullName evidence="3">Uncharacterized protein</fullName>
    </submittedName>
</protein>